<dbReference type="EMBL" id="SOSA01000146">
    <property type="protein sequence ID" value="THC95704.1"/>
    <property type="molecule type" value="Genomic_DNA"/>
</dbReference>
<protein>
    <submittedName>
        <fullName evidence="1">Uncharacterized protein</fullName>
    </submittedName>
</protein>
<dbReference type="VEuPathDB" id="FungiDB:EYZ11_004826"/>
<accession>A0A4V3UPM1</accession>
<sequence>MSRRAGVMCRDKHPDVQNRSQNIFIALESFYSMDGDTCHIMDSHKLEKEFIVTYGKA</sequence>
<evidence type="ECO:0000313" key="2">
    <source>
        <dbReference type="Proteomes" id="UP000308092"/>
    </source>
</evidence>
<comment type="caution">
    <text evidence="1">The sequence shown here is derived from an EMBL/GenBank/DDBJ whole genome shotgun (WGS) entry which is preliminary data.</text>
</comment>
<gene>
    <name evidence="1" type="ORF">EYZ11_004826</name>
</gene>
<evidence type="ECO:0000313" key="1">
    <source>
        <dbReference type="EMBL" id="THC95704.1"/>
    </source>
</evidence>
<name>A0A4V3UPM1_9EURO</name>
<keyword evidence="2" id="KW-1185">Reference proteome</keyword>
<organism evidence="1 2">
    <name type="scientific">Aspergillus tanneri</name>
    <dbReference type="NCBI Taxonomy" id="1220188"/>
    <lineage>
        <taxon>Eukaryota</taxon>
        <taxon>Fungi</taxon>
        <taxon>Dikarya</taxon>
        <taxon>Ascomycota</taxon>
        <taxon>Pezizomycotina</taxon>
        <taxon>Eurotiomycetes</taxon>
        <taxon>Eurotiomycetidae</taxon>
        <taxon>Eurotiales</taxon>
        <taxon>Aspergillaceae</taxon>
        <taxon>Aspergillus</taxon>
        <taxon>Aspergillus subgen. Circumdati</taxon>
    </lineage>
</organism>
<dbReference type="Proteomes" id="UP000308092">
    <property type="component" value="Unassembled WGS sequence"/>
</dbReference>
<proteinExistence type="predicted"/>
<reference evidence="1 2" key="1">
    <citation type="submission" date="2019-03" db="EMBL/GenBank/DDBJ databases">
        <title>The genome sequence of a newly discovered highly antifungal drug resistant Aspergillus species, Aspergillus tanneri NIH 1004.</title>
        <authorList>
            <person name="Mounaud S."/>
            <person name="Singh I."/>
            <person name="Joardar V."/>
            <person name="Pakala S."/>
            <person name="Pakala S."/>
            <person name="Venepally P."/>
            <person name="Hoover J."/>
            <person name="Nierman W."/>
            <person name="Chung J."/>
            <person name="Losada L."/>
        </authorList>
    </citation>
    <scope>NUCLEOTIDE SEQUENCE [LARGE SCALE GENOMIC DNA]</scope>
    <source>
        <strain evidence="1 2">NIH1004</strain>
    </source>
</reference>
<dbReference type="AlphaFoldDB" id="A0A4V3UPM1"/>